<evidence type="ECO:0000259" key="1">
    <source>
        <dbReference type="Pfam" id="PF08401"/>
    </source>
</evidence>
<dbReference type="InterPro" id="IPR017113">
    <property type="entry name" value="Antirestriction_ArdC"/>
</dbReference>
<accession>A0ABU3GVI3</accession>
<dbReference type="EMBL" id="JAVLVU010000001">
    <property type="protein sequence ID" value="MDT3403788.1"/>
    <property type="molecule type" value="Genomic_DNA"/>
</dbReference>
<dbReference type="InterPro" id="IPR041459">
    <property type="entry name" value="MPTase-PolyVal"/>
</dbReference>
<dbReference type="PIRSF" id="PIRSF037112">
    <property type="entry name" value="Antirestriction_ArdC"/>
    <property type="match status" value="1"/>
</dbReference>
<protein>
    <submittedName>
        <fullName evidence="3">Antirestriction protein ArdC</fullName>
    </submittedName>
</protein>
<dbReference type="Proteomes" id="UP001258315">
    <property type="component" value="Unassembled WGS sequence"/>
</dbReference>
<evidence type="ECO:0000313" key="3">
    <source>
        <dbReference type="EMBL" id="MDT3403788.1"/>
    </source>
</evidence>
<keyword evidence="4" id="KW-1185">Reference proteome</keyword>
<feature type="domain" description="Polyvalent protein metallopeptidase" evidence="2">
    <location>
        <begin position="170"/>
        <end position="286"/>
    </location>
</feature>
<dbReference type="InterPro" id="IPR013610">
    <property type="entry name" value="ArdC_N"/>
</dbReference>
<dbReference type="Pfam" id="PF08401">
    <property type="entry name" value="ArdcN"/>
    <property type="match status" value="1"/>
</dbReference>
<reference evidence="4" key="1">
    <citation type="submission" date="2023-07" db="EMBL/GenBank/DDBJ databases">
        <title>Functional and genomic diversity of the sorghum phyllosphere microbiome.</title>
        <authorList>
            <person name="Shade A."/>
        </authorList>
    </citation>
    <scope>NUCLEOTIDE SEQUENCE [LARGE SCALE GENOMIC DNA]</scope>
    <source>
        <strain evidence="4">SORGH_AS_0422</strain>
    </source>
</reference>
<proteinExistence type="predicted"/>
<sequence length="306" mass="34489">MAVTKNFKDTYQEVTDAVIEQMESGNIVWRCSWNQVGFPMNVTTGISYRGWNVFWLNFHTMLKGYSMPYYITFKQAQDLGGTIKKGEKGTKITYWASIKVKGQNDEAAEQPTDGDNAVQQTRMVPKIHTVFNIDQTEGIDFPKVEALFRSDAEKIAACEQIIEDMPNRPQLNLNGQYPVYYPLKDMVAVPDIAQFDSSEEYYCALFHELAHSTGHESRLSRKEITQPNKYGSEPYSREELTAELTAAFLCAITGIQQQTIQNSAAYLKGWLKALKNDKTLILKAAGQAQKAADYIMAVVHEPEPAG</sequence>
<gene>
    <name evidence="3" type="ORF">QE417_002860</name>
</gene>
<dbReference type="RefSeq" id="WP_311951090.1">
    <property type="nucleotide sequence ID" value="NZ_JAVLVU010000001.1"/>
</dbReference>
<feature type="domain" description="N-terminal" evidence="1">
    <location>
        <begin position="8"/>
        <end position="131"/>
    </location>
</feature>
<evidence type="ECO:0000313" key="4">
    <source>
        <dbReference type="Proteomes" id="UP001258315"/>
    </source>
</evidence>
<name>A0ABU3GVI3_9SPHI</name>
<dbReference type="Pfam" id="PF18818">
    <property type="entry name" value="MPTase-PolyVal"/>
    <property type="match status" value="1"/>
</dbReference>
<organism evidence="3 4">
    <name type="scientific">Mucilaginibacter terrae</name>
    <dbReference type="NCBI Taxonomy" id="1955052"/>
    <lineage>
        <taxon>Bacteria</taxon>
        <taxon>Pseudomonadati</taxon>
        <taxon>Bacteroidota</taxon>
        <taxon>Sphingobacteriia</taxon>
        <taxon>Sphingobacteriales</taxon>
        <taxon>Sphingobacteriaceae</taxon>
        <taxon>Mucilaginibacter</taxon>
    </lineage>
</organism>
<evidence type="ECO:0000259" key="2">
    <source>
        <dbReference type="Pfam" id="PF18818"/>
    </source>
</evidence>
<comment type="caution">
    <text evidence="3">The sequence shown here is derived from an EMBL/GenBank/DDBJ whole genome shotgun (WGS) entry which is preliminary data.</text>
</comment>